<evidence type="ECO:0000313" key="7">
    <source>
        <dbReference type="EMBL" id="KAK7497202.1"/>
    </source>
</evidence>
<dbReference type="GO" id="GO:0071944">
    <property type="term" value="C:cell periphery"/>
    <property type="evidence" value="ECO:0007669"/>
    <property type="project" value="UniProtKB-ARBA"/>
</dbReference>
<feature type="transmembrane region" description="Helical" evidence="6">
    <location>
        <begin position="295"/>
        <end position="319"/>
    </location>
</feature>
<sequence length="689" mass="74782">MSETNSQYAYSLNFNMCDDVSVERPGAVYLASPDFFDQKVSSDICRCKVMTTGLQLQALYISIDDDSSLNMTCDQCNQYNFKRPPSLTLVNSVEFYRGTNNNSVLDISFRDVKPYPRNRVWLKLNGTQNVSVTCDGNITTTESPLTSGTTIKPDDQTASPPTPPTAETSTVTSTNDPTTSTPETTSVTSASSPTSPTTDTSTLTSTNDPTTSTPETTSVTSASSPTSPTTETVTVTSTNDPATSTPETSSQGHPDNTEEGNTAPTMDANENSSFGTSTSDTVQNTVTGRSQDTHVYPIVGVVAGVFVLVCCILIVVFILRRKRQAREELEMKNVYNVSAQLEPDLSTPTGVFGPHDVCEVDLDEDPAQSGVNSHSTRTPENEVLKGTHTFTGVTPPVQSGPKKSVHTNQGPPDIAEKGTLDQPDQKVPESKNLYFILEPEYEGEDQSDGSLAAGRMTEATAPDIAEKGSFARTGQNEPESKNLYFILEPEHEDHNDKSLAAGRMQASVPDGNDYDDERCHYYSEIKDEGDAEQRIGPATAPSSSRREKGPLNAGDYEVVDLGSDNGDEEITKLKGTPGRNPAADSPQSLSQTPRQDAADNTYSVIDDSDNEEDELIMHDNVVYQSSAALEHDKDRSVMGDDDAGQREGDVERKDEDDSDDEDMVMVDNVVYQSCMDKKSDNEDTDVEER</sequence>
<dbReference type="AlphaFoldDB" id="A0ABD0LDZ1"/>
<organism evidence="7 8">
    <name type="scientific">Batillaria attramentaria</name>
    <dbReference type="NCBI Taxonomy" id="370345"/>
    <lineage>
        <taxon>Eukaryota</taxon>
        <taxon>Metazoa</taxon>
        <taxon>Spiralia</taxon>
        <taxon>Lophotrochozoa</taxon>
        <taxon>Mollusca</taxon>
        <taxon>Gastropoda</taxon>
        <taxon>Caenogastropoda</taxon>
        <taxon>Sorbeoconcha</taxon>
        <taxon>Cerithioidea</taxon>
        <taxon>Batillariidae</taxon>
        <taxon>Batillaria</taxon>
    </lineage>
</organism>
<keyword evidence="3 6" id="KW-1133">Transmembrane helix</keyword>
<dbReference type="PANTHER" id="PTHR15549">
    <property type="entry name" value="PAIRED IMMUNOGLOBULIN-LIKE TYPE 2 RECEPTOR"/>
    <property type="match status" value="1"/>
</dbReference>
<dbReference type="PANTHER" id="PTHR15549:SF30">
    <property type="entry name" value="MID2 DOMAIN-CONTAINING PROTEIN"/>
    <property type="match status" value="1"/>
</dbReference>
<feature type="region of interest" description="Disordered" evidence="5">
    <location>
        <begin position="132"/>
        <end position="284"/>
    </location>
</feature>
<feature type="region of interest" description="Disordered" evidence="5">
    <location>
        <begin position="461"/>
        <end position="663"/>
    </location>
</feature>
<accession>A0ABD0LDZ1</accession>
<proteinExistence type="predicted"/>
<feature type="region of interest" description="Disordered" evidence="5">
    <location>
        <begin position="389"/>
        <end position="427"/>
    </location>
</feature>
<dbReference type="GO" id="GO:0016020">
    <property type="term" value="C:membrane"/>
    <property type="evidence" value="ECO:0007669"/>
    <property type="project" value="UniProtKB-SubCell"/>
</dbReference>
<feature type="compositionally biased region" description="Polar residues" evidence="5">
    <location>
        <begin position="240"/>
        <end position="284"/>
    </location>
</feature>
<feature type="compositionally biased region" description="Low complexity" evidence="5">
    <location>
        <begin position="139"/>
        <end position="150"/>
    </location>
</feature>
<keyword evidence="8" id="KW-1185">Reference proteome</keyword>
<gene>
    <name evidence="7" type="ORF">BaRGS_00011496</name>
</gene>
<evidence type="ECO:0000256" key="6">
    <source>
        <dbReference type="SAM" id="Phobius"/>
    </source>
</evidence>
<dbReference type="Proteomes" id="UP001519460">
    <property type="component" value="Unassembled WGS sequence"/>
</dbReference>
<comment type="caution">
    <text evidence="7">The sequence shown here is derived from an EMBL/GenBank/DDBJ whole genome shotgun (WGS) entry which is preliminary data.</text>
</comment>
<dbReference type="InterPro" id="IPR051694">
    <property type="entry name" value="Immunoregulatory_rcpt-like"/>
</dbReference>
<feature type="compositionally biased region" description="Polar residues" evidence="5">
    <location>
        <begin position="585"/>
        <end position="603"/>
    </location>
</feature>
<feature type="compositionally biased region" description="Basic and acidic residues" evidence="5">
    <location>
        <begin position="414"/>
        <end position="427"/>
    </location>
</feature>
<keyword evidence="4 6" id="KW-0472">Membrane</keyword>
<protein>
    <submittedName>
        <fullName evidence="7">Uncharacterized protein</fullName>
    </submittedName>
</protein>
<evidence type="ECO:0000256" key="4">
    <source>
        <dbReference type="ARBA" id="ARBA00023136"/>
    </source>
</evidence>
<name>A0ABD0LDZ1_9CAEN</name>
<feature type="compositionally biased region" description="Low complexity" evidence="5">
    <location>
        <begin position="165"/>
        <end position="239"/>
    </location>
</feature>
<evidence type="ECO:0000256" key="2">
    <source>
        <dbReference type="ARBA" id="ARBA00022692"/>
    </source>
</evidence>
<evidence type="ECO:0000256" key="3">
    <source>
        <dbReference type="ARBA" id="ARBA00022989"/>
    </source>
</evidence>
<comment type="subcellular location">
    <subcellularLocation>
        <location evidence="1">Membrane</location>
        <topology evidence="1">Single-pass membrane protein</topology>
    </subcellularLocation>
</comment>
<feature type="compositionally biased region" description="Basic and acidic residues" evidence="5">
    <location>
        <begin position="629"/>
        <end position="655"/>
    </location>
</feature>
<keyword evidence="2 6" id="KW-0812">Transmembrane</keyword>
<feature type="compositionally biased region" description="Basic and acidic residues" evidence="5">
    <location>
        <begin position="488"/>
        <end position="497"/>
    </location>
</feature>
<dbReference type="EMBL" id="JACVVK020000060">
    <property type="protein sequence ID" value="KAK7497202.1"/>
    <property type="molecule type" value="Genomic_DNA"/>
</dbReference>
<feature type="compositionally biased region" description="Basic and acidic residues" evidence="5">
    <location>
        <begin position="517"/>
        <end position="533"/>
    </location>
</feature>
<evidence type="ECO:0000256" key="5">
    <source>
        <dbReference type="SAM" id="MobiDB-lite"/>
    </source>
</evidence>
<evidence type="ECO:0000313" key="8">
    <source>
        <dbReference type="Proteomes" id="UP001519460"/>
    </source>
</evidence>
<evidence type="ECO:0000256" key="1">
    <source>
        <dbReference type="ARBA" id="ARBA00004167"/>
    </source>
</evidence>
<reference evidence="7 8" key="1">
    <citation type="journal article" date="2023" name="Sci. Data">
        <title>Genome assembly of the Korean intertidal mud-creeper Batillaria attramentaria.</title>
        <authorList>
            <person name="Patra A.K."/>
            <person name="Ho P.T."/>
            <person name="Jun S."/>
            <person name="Lee S.J."/>
            <person name="Kim Y."/>
            <person name="Won Y.J."/>
        </authorList>
    </citation>
    <scope>NUCLEOTIDE SEQUENCE [LARGE SCALE GENOMIC DNA]</scope>
    <source>
        <strain evidence="7">Wonlab-2016</strain>
    </source>
</reference>